<sequence>MSHSIAAPIVDLIHTSFSELLISTPTTKVRPLKPISNNTTFFSVGILPRQRRRPPLNLHHALDAKAIALEVLSNRGYDGGASDTWSCGVI</sequence>
<dbReference type="AlphaFoldDB" id="A0AAU9M9X7"/>
<reference evidence="1 2" key="1">
    <citation type="submission" date="2022-01" db="EMBL/GenBank/DDBJ databases">
        <authorList>
            <person name="Xiong W."/>
            <person name="Schranz E."/>
        </authorList>
    </citation>
    <scope>NUCLEOTIDE SEQUENCE [LARGE SCALE GENOMIC DNA]</scope>
</reference>
<evidence type="ECO:0000313" key="2">
    <source>
        <dbReference type="Proteomes" id="UP001157418"/>
    </source>
</evidence>
<gene>
    <name evidence="1" type="ORF">LVIROSA_LOCUS10797</name>
</gene>
<proteinExistence type="predicted"/>
<comment type="caution">
    <text evidence="1">The sequence shown here is derived from an EMBL/GenBank/DDBJ whole genome shotgun (WGS) entry which is preliminary data.</text>
</comment>
<accession>A0AAU9M9X7</accession>
<dbReference type="EMBL" id="CAKMRJ010001112">
    <property type="protein sequence ID" value="CAH1423522.1"/>
    <property type="molecule type" value="Genomic_DNA"/>
</dbReference>
<organism evidence="1 2">
    <name type="scientific">Lactuca virosa</name>
    <dbReference type="NCBI Taxonomy" id="75947"/>
    <lineage>
        <taxon>Eukaryota</taxon>
        <taxon>Viridiplantae</taxon>
        <taxon>Streptophyta</taxon>
        <taxon>Embryophyta</taxon>
        <taxon>Tracheophyta</taxon>
        <taxon>Spermatophyta</taxon>
        <taxon>Magnoliopsida</taxon>
        <taxon>eudicotyledons</taxon>
        <taxon>Gunneridae</taxon>
        <taxon>Pentapetalae</taxon>
        <taxon>asterids</taxon>
        <taxon>campanulids</taxon>
        <taxon>Asterales</taxon>
        <taxon>Asteraceae</taxon>
        <taxon>Cichorioideae</taxon>
        <taxon>Cichorieae</taxon>
        <taxon>Lactucinae</taxon>
        <taxon>Lactuca</taxon>
    </lineage>
</organism>
<protein>
    <submittedName>
        <fullName evidence="1">Uncharacterized protein</fullName>
    </submittedName>
</protein>
<keyword evidence="2" id="KW-1185">Reference proteome</keyword>
<evidence type="ECO:0000313" key="1">
    <source>
        <dbReference type="EMBL" id="CAH1423522.1"/>
    </source>
</evidence>
<name>A0AAU9M9X7_9ASTR</name>
<dbReference type="Proteomes" id="UP001157418">
    <property type="component" value="Unassembled WGS sequence"/>
</dbReference>